<dbReference type="Proteomes" id="UP000307510">
    <property type="component" value="Unassembled WGS sequence"/>
</dbReference>
<feature type="transmembrane region" description="Helical" evidence="1">
    <location>
        <begin position="12"/>
        <end position="33"/>
    </location>
</feature>
<dbReference type="EMBL" id="VASG01000001">
    <property type="protein sequence ID" value="TLP77832.1"/>
    <property type="molecule type" value="Genomic_DNA"/>
</dbReference>
<keyword evidence="1" id="KW-1133">Transmembrane helix</keyword>
<dbReference type="InterPro" id="IPR012902">
    <property type="entry name" value="N_methyl_site"/>
</dbReference>
<accession>A0A5R9AGD8</accession>
<dbReference type="AlphaFoldDB" id="A0A5R9AGD8"/>
<evidence type="ECO:0000259" key="2">
    <source>
        <dbReference type="Pfam" id="PF22150"/>
    </source>
</evidence>
<evidence type="ECO:0000313" key="4">
    <source>
        <dbReference type="Proteomes" id="UP000307510"/>
    </source>
</evidence>
<gene>
    <name evidence="3" type="primary">pilV</name>
    <name evidence="3" type="ORF">FEA48_01160</name>
</gene>
<organism evidence="3 4">
    <name type="scientific">Pseudomonas nitroreducens</name>
    <dbReference type="NCBI Taxonomy" id="46680"/>
    <lineage>
        <taxon>Bacteria</taxon>
        <taxon>Pseudomonadati</taxon>
        <taxon>Pseudomonadota</taxon>
        <taxon>Gammaproteobacteria</taxon>
        <taxon>Pseudomonadales</taxon>
        <taxon>Pseudomonadaceae</taxon>
        <taxon>Pseudomonas</taxon>
    </lineage>
</organism>
<protein>
    <submittedName>
        <fullName evidence="3">Type IV pilus modification protein PilV</fullName>
    </submittedName>
</protein>
<sequence>MPMIQRRQGGFTLIEVLIALLVLAIGLLGMASLTMTSLQSNQGAYLRGQASMLAYDYVERMRGNLPQALLATSPYEINLASGATRTNPDCRTKTAGCTASQLANQDIFDWWGNLQLAIPGSSATVTKANTNEYQVVISWTESDAQQHSTATQAQNFTVRVNL</sequence>
<name>A0A5R9AGD8_PSENT</name>
<dbReference type="InterPro" id="IPR054402">
    <property type="entry name" value="Tt1218-like_dom"/>
</dbReference>
<dbReference type="Pfam" id="PF22150">
    <property type="entry name" value="Tt1218-like"/>
    <property type="match status" value="1"/>
</dbReference>
<comment type="caution">
    <text evidence="3">The sequence shown here is derived from an EMBL/GenBank/DDBJ whole genome shotgun (WGS) entry which is preliminary data.</text>
</comment>
<evidence type="ECO:0000256" key="1">
    <source>
        <dbReference type="SAM" id="Phobius"/>
    </source>
</evidence>
<dbReference type="NCBIfam" id="TIGR02532">
    <property type="entry name" value="IV_pilin_GFxxxE"/>
    <property type="match status" value="1"/>
</dbReference>
<proteinExistence type="predicted"/>
<dbReference type="Pfam" id="PF07963">
    <property type="entry name" value="N_methyl"/>
    <property type="match status" value="1"/>
</dbReference>
<reference evidence="3 4" key="1">
    <citation type="submission" date="2019-05" db="EMBL/GenBank/DDBJ databases">
        <authorList>
            <person name="Moore K."/>
            <person name="O'Neill P."/>
            <person name="Farbos A."/>
            <person name="Studholme D.J."/>
        </authorList>
    </citation>
    <scope>NUCLEOTIDE SEQUENCE [LARGE SCALE GENOMIC DNA]</scope>
    <source>
        <strain evidence="3 4">DSM 9128</strain>
    </source>
</reference>
<dbReference type="NCBIfam" id="TIGR02523">
    <property type="entry name" value="type_IV_pilV"/>
    <property type="match status" value="1"/>
</dbReference>
<feature type="domain" description="Type IV pilin Tt1218-like" evidence="2">
    <location>
        <begin position="33"/>
        <end position="107"/>
    </location>
</feature>
<evidence type="ECO:0000313" key="3">
    <source>
        <dbReference type="EMBL" id="TLP77832.1"/>
    </source>
</evidence>
<keyword evidence="1" id="KW-0812">Transmembrane</keyword>
<reference evidence="4" key="2">
    <citation type="submission" date="2019-06" db="EMBL/GenBank/DDBJ databases">
        <title>AzeR, a transcriptional regulator that responds to azelaic acid in Pseudomonas nitroreducens.</title>
        <authorList>
            <person name="Bez C."/>
            <person name="Javvadi S.G."/>
            <person name="Bertani I."/>
            <person name="Devescovi G."/>
            <person name="Studholme D.J."/>
            <person name="Geller A."/>
            <person name="Levy A."/>
            <person name="Venturi V."/>
        </authorList>
    </citation>
    <scope>NUCLEOTIDE SEQUENCE [LARGE SCALE GENOMIC DNA]</scope>
    <source>
        <strain evidence="4">DSM 9128</strain>
    </source>
</reference>
<keyword evidence="1" id="KW-0472">Membrane</keyword>
<dbReference type="InterPro" id="IPR013362">
    <property type="entry name" value="Pilus_4_PilV"/>
</dbReference>
<dbReference type="PROSITE" id="PS00409">
    <property type="entry name" value="PROKAR_NTER_METHYL"/>
    <property type="match status" value="1"/>
</dbReference>